<dbReference type="AlphaFoldDB" id="A0A918LLI0"/>
<dbReference type="Pfam" id="PF12697">
    <property type="entry name" value="Abhydrolase_6"/>
    <property type="match status" value="1"/>
</dbReference>
<sequence>MNRPLTRRTVTTSMLAGAAALGATGLAHGAPAHTTAGTASAASGAVEPTIVLAHGAFTDASSWSAVIERLLKKGHRVIAPPIPLRGVASDAAYLRSVMDSVEGPVVLVGHSYGGSVISRAAVGSAQVKALVYIAAFVPDVGESAAELSDKFPGSSLASTTVTQKYPLAGGGQGDELLIRQDAFHRQFAAGVPRTTADTMAVGQRPITVAALQEPATAAAWKKLPTWYLIATEDRNIPPKAQRWMAARAKAHVHAVDAPHAVSVSDPRAVTDVIRHAVRSVRSGH</sequence>
<dbReference type="EMBL" id="BMSL01000039">
    <property type="protein sequence ID" value="GGS69343.1"/>
    <property type="molecule type" value="Genomic_DNA"/>
</dbReference>
<comment type="caution">
    <text evidence="3">The sequence shown here is derived from an EMBL/GenBank/DDBJ whole genome shotgun (WGS) entry which is preliminary data.</text>
</comment>
<dbReference type="InterPro" id="IPR029058">
    <property type="entry name" value="AB_hydrolase_fold"/>
</dbReference>
<dbReference type="PANTHER" id="PTHR37017">
    <property type="entry name" value="AB HYDROLASE-1 DOMAIN-CONTAINING PROTEIN-RELATED"/>
    <property type="match status" value="1"/>
</dbReference>
<dbReference type="PROSITE" id="PS51318">
    <property type="entry name" value="TAT"/>
    <property type="match status" value="1"/>
</dbReference>
<dbReference type="GO" id="GO:0016787">
    <property type="term" value="F:hydrolase activity"/>
    <property type="evidence" value="ECO:0007669"/>
    <property type="project" value="UniProtKB-KW"/>
</dbReference>
<organism evidence="3 4">
    <name type="scientific">Streptomyces griseoviridis</name>
    <dbReference type="NCBI Taxonomy" id="45398"/>
    <lineage>
        <taxon>Bacteria</taxon>
        <taxon>Bacillati</taxon>
        <taxon>Actinomycetota</taxon>
        <taxon>Actinomycetes</taxon>
        <taxon>Kitasatosporales</taxon>
        <taxon>Streptomycetaceae</taxon>
        <taxon>Streptomyces</taxon>
    </lineage>
</organism>
<dbReference type="InterPro" id="IPR006311">
    <property type="entry name" value="TAT_signal"/>
</dbReference>
<keyword evidence="1" id="KW-0732">Signal</keyword>
<accession>A0A918LLI0</accession>
<dbReference type="Proteomes" id="UP000653493">
    <property type="component" value="Unassembled WGS sequence"/>
</dbReference>
<dbReference type="PANTHER" id="PTHR37017:SF11">
    <property type="entry name" value="ESTERASE_LIPASE_THIOESTERASE DOMAIN-CONTAINING PROTEIN"/>
    <property type="match status" value="1"/>
</dbReference>
<dbReference type="InterPro" id="IPR052897">
    <property type="entry name" value="Sec-Metab_Biosynth_Hydrolase"/>
</dbReference>
<evidence type="ECO:0000259" key="2">
    <source>
        <dbReference type="Pfam" id="PF12697"/>
    </source>
</evidence>
<name>A0A918LLI0_STRGD</name>
<evidence type="ECO:0000313" key="3">
    <source>
        <dbReference type="EMBL" id="GGS69343.1"/>
    </source>
</evidence>
<evidence type="ECO:0000313" key="4">
    <source>
        <dbReference type="Proteomes" id="UP000653493"/>
    </source>
</evidence>
<protein>
    <submittedName>
        <fullName evidence="3">Alpha/beta hydrolase</fullName>
    </submittedName>
</protein>
<reference evidence="3" key="2">
    <citation type="submission" date="2020-09" db="EMBL/GenBank/DDBJ databases">
        <authorList>
            <person name="Sun Q."/>
            <person name="Ohkuma M."/>
        </authorList>
    </citation>
    <scope>NUCLEOTIDE SEQUENCE</scope>
    <source>
        <strain evidence="3">JCM 4234</strain>
    </source>
</reference>
<reference evidence="3" key="1">
    <citation type="journal article" date="2014" name="Int. J. Syst. Evol. Microbiol.">
        <title>Complete genome sequence of Corynebacterium casei LMG S-19264T (=DSM 44701T), isolated from a smear-ripened cheese.</title>
        <authorList>
            <consortium name="US DOE Joint Genome Institute (JGI-PGF)"/>
            <person name="Walter F."/>
            <person name="Albersmeier A."/>
            <person name="Kalinowski J."/>
            <person name="Ruckert C."/>
        </authorList>
    </citation>
    <scope>NUCLEOTIDE SEQUENCE</scope>
    <source>
        <strain evidence="3">JCM 4234</strain>
    </source>
</reference>
<dbReference type="InterPro" id="IPR000073">
    <property type="entry name" value="AB_hydrolase_1"/>
</dbReference>
<proteinExistence type="predicted"/>
<evidence type="ECO:0000256" key="1">
    <source>
        <dbReference type="SAM" id="SignalP"/>
    </source>
</evidence>
<feature type="chain" id="PRO_5039058951" evidence="1">
    <location>
        <begin position="30"/>
        <end position="284"/>
    </location>
</feature>
<feature type="domain" description="AB hydrolase-1" evidence="2">
    <location>
        <begin position="50"/>
        <end position="271"/>
    </location>
</feature>
<feature type="signal peptide" evidence="1">
    <location>
        <begin position="1"/>
        <end position="29"/>
    </location>
</feature>
<dbReference type="SUPFAM" id="SSF53474">
    <property type="entry name" value="alpha/beta-Hydrolases"/>
    <property type="match status" value="1"/>
</dbReference>
<dbReference type="Gene3D" id="3.40.50.1820">
    <property type="entry name" value="alpha/beta hydrolase"/>
    <property type="match status" value="1"/>
</dbReference>
<keyword evidence="3" id="KW-0378">Hydrolase</keyword>
<gene>
    <name evidence="3" type="ORF">GCM10010238_67410</name>
</gene>
<keyword evidence="4" id="KW-1185">Reference proteome</keyword>